<dbReference type="GO" id="GO:0005886">
    <property type="term" value="C:plasma membrane"/>
    <property type="evidence" value="ECO:0007669"/>
    <property type="project" value="UniProtKB-SubCell"/>
</dbReference>
<feature type="transmembrane region" description="Helical" evidence="18">
    <location>
        <begin position="12"/>
        <end position="33"/>
    </location>
</feature>
<keyword evidence="5 17" id="KW-0597">Phosphoprotein</keyword>
<dbReference type="Gene3D" id="3.30.565.10">
    <property type="entry name" value="Histidine kinase-like ATPase, C-terminal domain"/>
    <property type="match status" value="1"/>
</dbReference>
<proteinExistence type="predicted"/>
<dbReference type="SMART" id="SM00091">
    <property type="entry name" value="PAS"/>
    <property type="match status" value="1"/>
</dbReference>
<dbReference type="FunFam" id="1.10.287.130:FF:000002">
    <property type="entry name" value="Two-component osmosensing histidine kinase"/>
    <property type="match status" value="1"/>
</dbReference>
<dbReference type="Gene3D" id="3.30.450.40">
    <property type="match status" value="1"/>
</dbReference>
<evidence type="ECO:0000313" key="22">
    <source>
        <dbReference type="EMBL" id="SEA55395.1"/>
    </source>
</evidence>
<dbReference type="SUPFAM" id="SSF47384">
    <property type="entry name" value="Homodimeric domain of signal transducing histidine kinase"/>
    <property type="match status" value="1"/>
</dbReference>
<dbReference type="SMART" id="SM00387">
    <property type="entry name" value="HATPase_c"/>
    <property type="match status" value="1"/>
</dbReference>
<dbReference type="PROSITE" id="PS50894">
    <property type="entry name" value="HPT"/>
    <property type="match status" value="1"/>
</dbReference>
<dbReference type="EMBL" id="FNRJ01000004">
    <property type="protein sequence ID" value="SEA55395.1"/>
    <property type="molecule type" value="Genomic_DNA"/>
</dbReference>
<dbReference type="SMART" id="SM00073">
    <property type="entry name" value="HPT"/>
    <property type="match status" value="1"/>
</dbReference>
<dbReference type="Gene3D" id="1.20.120.160">
    <property type="entry name" value="HPT domain"/>
    <property type="match status" value="1"/>
</dbReference>
<keyword evidence="9" id="KW-0418">Kinase</keyword>
<dbReference type="Proteomes" id="UP000242469">
    <property type="component" value="Unassembled WGS sequence"/>
</dbReference>
<dbReference type="CDD" id="cd00082">
    <property type="entry name" value="HisKA"/>
    <property type="match status" value="1"/>
</dbReference>
<dbReference type="NCBIfam" id="TIGR00229">
    <property type="entry name" value="sensory_box"/>
    <property type="match status" value="1"/>
</dbReference>
<dbReference type="Pfam" id="PF00512">
    <property type="entry name" value="HisKA"/>
    <property type="match status" value="1"/>
</dbReference>
<dbReference type="InterPro" id="IPR008207">
    <property type="entry name" value="Sig_transdc_His_kin_Hpt_dom"/>
</dbReference>
<evidence type="ECO:0000256" key="1">
    <source>
        <dbReference type="ARBA" id="ARBA00000085"/>
    </source>
</evidence>
<dbReference type="Gene3D" id="1.10.287.130">
    <property type="match status" value="1"/>
</dbReference>
<comment type="subunit">
    <text evidence="14">At low DSF concentrations, interacts with RpfF.</text>
</comment>
<feature type="domain" description="Histidine kinase" evidence="19">
    <location>
        <begin position="369"/>
        <end position="591"/>
    </location>
</feature>
<keyword evidence="13 18" id="KW-0472">Membrane</keyword>
<evidence type="ECO:0000256" key="9">
    <source>
        <dbReference type="ARBA" id="ARBA00022777"/>
    </source>
</evidence>
<dbReference type="Pfam" id="PF13426">
    <property type="entry name" value="PAS_9"/>
    <property type="match status" value="1"/>
</dbReference>
<evidence type="ECO:0000256" key="17">
    <source>
        <dbReference type="PROSITE-ProRule" id="PRU00169"/>
    </source>
</evidence>
<dbReference type="InterPro" id="IPR005467">
    <property type="entry name" value="His_kinase_dom"/>
</dbReference>
<keyword evidence="6" id="KW-0808">Transferase</keyword>
<evidence type="ECO:0000256" key="10">
    <source>
        <dbReference type="ARBA" id="ARBA00022840"/>
    </source>
</evidence>
<sequence length="995" mass="110398">MTDHGQDGQLMLLIASLAALMFMLSSALLFRLYQVLRRERDIHSEHMGLVFDNTAEGIVLLRHGQILRINQSGAILLGQDSETLAGKPLTELLEAADSVSIEALQGHQNHQFNELRCRHGNGRLILLEGTLSPVRTKRRHKQHSPTGVLIFRDVSDRLLQQAQEARNHLVLAAVSRVNNNFLLYKDPKRRFGELLETLKELTGSPMGFISERMEQDGKPFMRCYAITNLAWDQSSHNLYVDNIEKGIDFHNLDNLFGRTLLTGEVVISNHHDPVHRAGSCPAGHPDLDSFVGIPLKFRGEVLGMYGLANRADAYDQELVEWLRPLTDAITGIMYAFRIERAQRESERRMLQARDEAEHANRLKSDFLATMSHEIRTPLNAVVGMLDSLEATELDDRQTGYVQSASIAADTLLRLINDVLDFSKIEAGMLTLVQEPFNLCESIHSVLTATSVNAAAKDLDLYLNYAPDVPLSIIGDPIRMRQILNNLVSNAVKFTEAGHVILTVSQRTVEATGEVHLLISIEDTGIGIDNRDLTIIFEAFRQIDHSITRHYQGTGLGLAITRNLVNAMQGRIDVKSSPGTGSRFIVELPLQPANTATLHTRLAELNALSQQQLLCVTNSHQLFEYLYSLLSPHFEQFDCHFRPLEEEPQAGQYSMLLVDDRRFKLAPESLRGWIQQRGGNGELIGLSQRDLAQAFIPVTAQLQPPLSPLQLVDTLSRIVQPETATATSDTAFEEPEHAAEPITDGLSILIAEDHPINQKMMEILMQRAGATWQLCSDGLEVIQAMQSDAHFDLILMDLHMPNMDGYEATRSIRDLPGPERNIPIIAVTADALAGDREKCLAAGMNDYLAKPVRLADLQQVIARTMAAHTDTATANRPEPEAPETFDSDNLVEQVGDAESAALLVREFANTLRAELQILQQALDADDLEAARSASHRIKGSARTIGCNLLAAQLQQIETACRSESKPGASKAMTDVMKQLPDLLEQLNSFSEANTLL</sequence>
<protein>
    <recommendedName>
        <fullName evidence="15">Sensory/regulatory protein RpfC</fullName>
        <ecNumber evidence="3">2.7.13.3</ecNumber>
    </recommendedName>
</protein>
<keyword evidence="8" id="KW-0547">Nucleotide-binding</keyword>
<evidence type="ECO:0000256" key="14">
    <source>
        <dbReference type="ARBA" id="ARBA00064003"/>
    </source>
</evidence>
<dbReference type="InterPro" id="IPR000014">
    <property type="entry name" value="PAS"/>
</dbReference>
<dbReference type="GO" id="GO:0005524">
    <property type="term" value="F:ATP binding"/>
    <property type="evidence" value="ECO:0007669"/>
    <property type="project" value="UniProtKB-KW"/>
</dbReference>
<dbReference type="InterPro" id="IPR003594">
    <property type="entry name" value="HATPase_dom"/>
</dbReference>
<keyword evidence="4" id="KW-1003">Cell membrane</keyword>
<dbReference type="InterPro" id="IPR001789">
    <property type="entry name" value="Sig_transdc_resp-reg_receiver"/>
</dbReference>
<evidence type="ECO:0000256" key="18">
    <source>
        <dbReference type="SAM" id="Phobius"/>
    </source>
</evidence>
<dbReference type="InterPro" id="IPR011006">
    <property type="entry name" value="CheY-like_superfamily"/>
</dbReference>
<dbReference type="InterPro" id="IPR036641">
    <property type="entry name" value="HPT_dom_sf"/>
</dbReference>
<dbReference type="STRING" id="1122198.SAMN02745729_104183"/>
<dbReference type="SUPFAM" id="SSF47226">
    <property type="entry name" value="Histidine-containing phosphotransfer domain, HPT domain"/>
    <property type="match status" value="1"/>
</dbReference>
<keyword evidence="7 18" id="KW-0812">Transmembrane</keyword>
<keyword evidence="10" id="KW-0067">ATP-binding</keyword>
<dbReference type="RefSeq" id="WP_091825008.1">
    <property type="nucleotide sequence ID" value="NZ_FNRJ01000004.1"/>
</dbReference>
<dbReference type="CDD" id="cd16922">
    <property type="entry name" value="HATPase_EvgS-ArcB-TorS-like"/>
    <property type="match status" value="1"/>
</dbReference>
<dbReference type="PANTHER" id="PTHR45339:SF1">
    <property type="entry name" value="HYBRID SIGNAL TRANSDUCTION HISTIDINE KINASE J"/>
    <property type="match status" value="1"/>
</dbReference>
<evidence type="ECO:0000259" key="21">
    <source>
        <dbReference type="PROSITE" id="PS50894"/>
    </source>
</evidence>
<evidence type="ECO:0000256" key="16">
    <source>
        <dbReference type="PROSITE-ProRule" id="PRU00110"/>
    </source>
</evidence>
<dbReference type="InterPro" id="IPR036890">
    <property type="entry name" value="HATPase_C_sf"/>
</dbReference>
<dbReference type="Pfam" id="PF13185">
    <property type="entry name" value="GAF_2"/>
    <property type="match status" value="1"/>
</dbReference>
<gene>
    <name evidence="22" type="ORF">SAMN02745729_104183</name>
</gene>
<evidence type="ECO:0000259" key="19">
    <source>
        <dbReference type="PROSITE" id="PS50109"/>
    </source>
</evidence>
<dbReference type="Pfam" id="PF00072">
    <property type="entry name" value="Response_reg"/>
    <property type="match status" value="1"/>
</dbReference>
<dbReference type="FunFam" id="3.30.565.10:FF:000010">
    <property type="entry name" value="Sensor histidine kinase RcsC"/>
    <property type="match status" value="1"/>
</dbReference>
<dbReference type="PROSITE" id="PS50109">
    <property type="entry name" value="HIS_KIN"/>
    <property type="match status" value="1"/>
</dbReference>
<dbReference type="PANTHER" id="PTHR45339">
    <property type="entry name" value="HYBRID SIGNAL TRANSDUCTION HISTIDINE KINASE J"/>
    <property type="match status" value="1"/>
</dbReference>
<reference evidence="23" key="1">
    <citation type="submission" date="2016-10" db="EMBL/GenBank/DDBJ databases">
        <authorList>
            <person name="Varghese N."/>
            <person name="Submissions S."/>
        </authorList>
    </citation>
    <scope>NUCLEOTIDE SEQUENCE [LARGE SCALE GENOMIC DNA]</scope>
    <source>
        <strain evidence="23">DSM 11526</strain>
    </source>
</reference>
<dbReference type="PROSITE" id="PS50110">
    <property type="entry name" value="RESPONSE_REGULATORY"/>
    <property type="match status" value="1"/>
</dbReference>
<dbReference type="CDD" id="cd00088">
    <property type="entry name" value="HPT"/>
    <property type="match status" value="1"/>
</dbReference>
<evidence type="ECO:0000256" key="5">
    <source>
        <dbReference type="ARBA" id="ARBA00022553"/>
    </source>
</evidence>
<dbReference type="EC" id="2.7.13.3" evidence="3"/>
<evidence type="ECO:0000256" key="2">
    <source>
        <dbReference type="ARBA" id="ARBA00004651"/>
    </source>
</evidence>
<dbReference type="Gene3D" id="3.40.50.2300">
    <property type="match status" value="1"/>
</dbReference>
<dbReference type="SUPFAM" id="SSF52172">
    <property type="entry name" value="CheY-like"/>
    <property type="match status" value="1"/>
</dbReference>
<dbReference type="PRINTS" id="PR00344">
    <property type="entry name" value="BCTRLSENSOR"/>
</dbReference>
<dbReference type="Pfam" id="PF01627">
    <property type="entry name" value="Hpt"/>
    <property type="match status" value="1"/>
</dbReference>
<evidence type="ECO:0000256" key="15">
    <source>
        <dbReference type="ARBA" id="ARBA00068150"/>
    </source>
</evidence>
<feature type="modified residue" description="4-aspartylphosphate" evidence="17">
    <location>
        <position position="796"/>
    </location>
</feature>
<dbReference type="InterPro" id="IPR004358">
    <property type="entry name" value="Sig_transdc_His_kin-like_C"/>
</dbReference>
<name>A0A1H4C4K8_9GAMM</name>
<feature type="domain" description="Response regulatory" evidence="20">
    <location>
        <begin position="746"/>
        <end position="864"/>
    </location>
</feature>
<dbReference type="SUPFAM" id="SSF55781">
    <property type="entry name" value="GAF domain-like"/>
    <property type="match status" value="1"/>
</dbReference>
<comment type="catalytic activity">
    <reaction evidence="1">
        <text>ATP + protein L-histidine = ADP + protein N-phospho-L-histidine.</text>
        <dbReference type="EC" id="2.7.13.3"/>
    </reaction>
</comment>
<dbReference type="SMART" id="SM00448">
    <property type="entry name" value="REC"/>
    <property type="match status" value="1"/>
</dbReference>
<dbReference type="OrthoDB" id="6724607at2"/>
<evidence type="ECO:0000256" key="13">
    <source>
        <dbReference type="ARBA" id="ARBA00023136"/>
    </source>
</evidence>
<organism evidence="22 23">
    <name type="scientific">Marinobacterium iners DSM 11526</name>
    <dbReference type="NCBI Taxonomy" id="1122198"/>
    <lineage>
        <taxon>Bacteria</taxon>
        <taxon>Pseudomonadati</taxon>
        <taxon>Pseudomonadota</taxon>
        <taxon>Gammaproteobacteria</taxon>
        <taxon>Oceanospirillales</taxon>
        <taxon>Oceanospirillaceae</taxon>
        <taxon>Marinobacterium</taxon>
    </lineage>
</organism>
<dbReference type="Pfam" id="PF02518">
    <property type="entry name" value="HATPase_c"/>
    <property type="match status" value="1"/>
</dbReference>
<dbReference type="SUPFAM" id="SSF55874">
    <property type="entry name" value="ATPase domain of HSP90 chaperone/DNA topoisomerase II/histidine kinase"/>
    <property type="match status" value="1"/>
</dbReference>
<dbReference type="InterPro" id="IPR003661">
    <property type="entry name" value="HisK_dim/P_dom"/>
</dbReference>
<dbReference type="InterPro" id="IPR029016">
    <property type="entry name" value="GAF-like_dom_sf"/>
</dbReference>
<dbReference type="AlphaFoldDB" id="A0A1H4C4K8"/>
<keyword evidence="11 18" id="KW-1133">Transmembrane helix</keyword>
<dbReference type="InterPro" id="IPR035965">
    <property type="entry name" value="PAS-like_dom_sf"/>
</dbReference>
<evidence type="ECO:0000313" key="23">
    <source>
        <dbReference type="Proteomes" id="UP000242469"/>
    </source>
</evidence>
<dbReference type="GO" id="GO:0000155">
    <property type="term" value="F:phosphorelay sensor kinase activity"/>
    <property type="evidence" value="ECO:0007669"/>
    <property type="project" value="InterPro"/>
</dbReference>
<evidence type="ECO:0000256" key="7">
    <source>
        <dbReference type="ARBA" id="ARBA00022692"/>
    </source>
</evidence>
<dbReference type="InterPro" id="IPR036097">
    <property type="entry name" value="HisK_dim/P_sf"/>
</dbReference>
<evidence type="ECO:0000256" key="3">
    <source>
        <dbReference type="ARBA" id="ARBA00012438"/>
    </source>
</evidence>
<evidence type="ECO:0000256" key="8">
    <source>
        <dbReference type="ARBA" id="ARBA00022741"/>
    </source>
</evidence>
<comment type="subcellular location">
    <subcellularLocation>
        <location evidence="2">Cell membrane</location>
        <topology evidence="2">Multi-pass membrane protein</topology>
    </subcellularLocation>
</comment>
<evidence type="ECO:0000259" key="20">
    <source>
        <dbReference type="PROSITE" id="PS50110"/>
    </source>
</evidence>
<dbReference type="SUPFAM" id="SSF55785">
    <property type="entry name" value="PYP-like sensor domain (PAS domain)"/>
    <property type="match status" value="1"/>
</dbReference>
<evidence type="ECO:0000256" key="11">
    <source>
        <dbReference type="ARBA" id="ARBA00022989"/>
    </source>
</evidence>
<feature type="modified residue" description="Phosphohistidine" evidence="16">
    <location>
        <position position="934"/>
    </location>
</feature>
<evidence type="ECO:0000256" key="4">
    <source>
        <dbReference type="ARBA" id="ARBA00022475"/>
    </source>
</evidence>
<evidence type="ECO:0000256" key="6">
    <source>
        <dbReference type="ARBA" id="ARBA00022679"/>
    </source>
</evidence>
<dbReference type="CDD" id="cd17546">
    <property type="entry name" value="REC_hyHK_CKI1_RcsC-like"/>
    <property type="match status" value="1"/>
</dbReference>
<dbReference type="Gene3D" id="3.30.450.20">
    <property type="entry name" value="PAS domain"/>
    <property type="match status" value="1"/>
</dbReference>
<dbReference type="InterPro" id="IPR003018">
    <property type="entry name" value="GAF"/>
</dbReference>
<dbReference type="SMART" id="SM00388">
    <property type="entry name" value="HisKA"/>
    <property type="match status" value="1"/>
</dbReference>
<feature type="domain" description="HPt" evidence="21">
    <location>
        <begin position="895"/>
        <end position="992"/>
    </location>
</feature>
<accession>A0A1H4C4K8</accession>
<keyword evidence="23" id="KW-1185">Reference proteome</keyword>
<dbReference type="CDD" id="cd00130">
    <property type="entry name" value="PAS"/>
    <property type="match status" value="1"/>
</dbReference>
<keyword evidence="12" id="KW-0902">Two-component regulatory system</keyword>
<evidence type="ECO:0000256" key="12">
    <source>
        <dbReference type="ARBA" id="ARBA00023012"/>
    </source>
</evidence>